<evidence type="ECO:0000256" key="1">
    <source>
        <dbReference type="SAM" id="Phobius"/>
    </source>
</evidence>
<keyword evidence="1" id="KW-0472">Membrane</keyword>
<proteinExistence type="predicted"/>
<sequence>MRVSQKMLPLRVRGNERTQWLSLLALVNPTGFLFMNEYGLVLSSLKELGMERFQVSIDCLGKK</sequence>
<protein>
    <submittedName>
        <fullName evidence="2">Uncharacterized protein</fullName>
    </submittedName>
</protein>
<evidence type="ECO:0000313" key="3">
    <source>
        <dbReference type="Proteomes" id="UP000071641"/>
    </source>
</evidence>
<feature type="transmembrane region" description="Helical" evidence="1">
    <location>
        <begin position="20"/>
        <end position="41"/>
    </location>
</feature>
<accession>A0A128EVV9</accession>
<name>A0A128EVV9_9GAMM</name>
<evidence type="ECO:0000313" key="2">
    <source>
        <dbReference type="EMBL" id="CZF78314.1"/>
    </source>
</evidence>
<keyword evidence="3" id="KW-1185">Reference proteome</keyword>
<dbReference type="Proteomes" id="UP000071641">
    <property type="component" value="Unassembled WGS sequence"/>
</dbReference>
<reference evidence="3" key="1">
    <citation type="submission" date="2016-02" db="EMBL/GenBank/DDBJ databases">
        <authorList>
            <person name="Rodrigo-Torres Lidia"/>
            <person name="Arahal R.David."/>
        </authorList>
    </citation>
    <scope>NUCLEOTIDE SEQUENCE [LARGE SCALE GENOMIC DNA]</scope>
    <source>
        <strain evidence="3">CECT 9029</strain>
    </source>
</reference>
<dbReference type="STRING" id="1796497.GCE9029_00764"/>
<dbReference type="EMBL" id="FIZX01000001">
    <property type="protein sequence ID" value="CZF78314.1"/>
    <property type="molecule type" value="Genomic_DNA"/>
</dbReference>
<dbReference type="AlphaFoldDB" id="A0A128EVV9"/>
<gene>
    <name evidence="2" type="ORF">GCE9029_00764</name>
</gene>
<organism evidence="2 3">
    <name type="scientific">Grimontia celer</name>
    <dbReference type="NCBI Taxonomy" id="1796497"/>
    <lineage>
        <taxon>Bacteria</taxon>
        <taxon>Pseudomonadati</taxon>
        <taxon>Pseudomonadota</taxon>
        <taxon>Gammaproteobacteria</taxon>
        <taxon>Vibrionales</taxon>
        <taxon>Vibrionaceae</taxon>
        <taxon>Grimontia</taxon>
    </lineage>
</organism>
<keyword evidence="1" id="KW-1133">Transmembrane helix</keyword>
<keyword evidence="1" id="KW-0812">Transmembrane</keyword>